<feature type="region of interest" description="Disordered" evidence="1">
    <location>
        <begin position="1251"/>
        <end position="1382"/>
    </location>
</feature>
<feature type="compositionally biased region" description="Low complexity" evidence="1">
    <location>
        <begin position="734"/>
        <end position="743"/>
    </location>
</feature>
<feature type="region of interest" description="Disordered" evidence="1">
    <location>
        <begin position="768"/>
        <end position="826"/>
    </location>
</feature>
<dbReference type="GeneID" id="103138224"/>
<dbReference type="OMA" id="FERVSCQ"/>
<dbReference type="GO" id="GO:0045893">
    <property type="term" value="P:positive regulation of DNA-templated transcription"/>
    <property type="evidence" value="ECO:0007669"/>
    <property type="project" value="TreeGrafter"/>
</dbReference>
<reference evidence="4" key="1">
    <citation type="submission" date="2013-10" db="EMBL/GenBank/DDBJ databases">
        <authorList>
            <person name="Schartl M."/>
            <person name="Warren W."/>
        </authorList>
    </citation>
    <scope>NUCLEOTIDE SEQUENCE [LARGE SCALE GENOMIC DNA]</scope>
    <source>
        <strain evidence="4">female</strain>
    </source>
</reference>
<keyword evidence="4" id="KW-1185">Reference proteome</keyword>
<protein>
    <submittedName>
        <fullName evidence="3">BRD4 interacting chromatin remodeling complex associated protein</fullName>
    </submittedName>
</protein>
<feature type="region of interest" description="Disordered" evidence="1">
    <location>
        <begin position="62"/>
        <end position="82"/>
    </location>
</feature>
<feature type="compositionally biased region" description="Low complexity" evidence="1">
    <location>
        <begin position="893"/>
        <end position="906"/>
    </location>
</feature>
<feature type="compositionally biased region" description="Low complexity" evidence="1">
    <location>
        <begin position="536"/>
        <end position="550"/>
    </location>
</feature>
<feature type="compositionally biased region" description="Pro residues" evidence="1">
    <location>
        <begin position="1419"/>
        <end position="1428"/>
    </location>
</feature>
<feature type="compositionally biased region" description="Low complexity" evidence="1">
    <location>
        <begin position="1348"/>
        <end position="1363"/>
    </location>
</feature>
<feature type="compositionally biased region" description="Basic residues" evidence="1">
    <location>
        <begin position="1614"/>
        <end position="1623"/>
    </location>
</feature>
<accession>A0A087Y1D3</accession>
<dbReference type="Pfam" id="PF15249">
    <property type="entry name" value="GLTSCR1"/>
    <property type="match status" value="1"/>
</dbReference>
<dbReference type="EMBL" id="AYCK01004880">
    <property type="status" value="NOT_ANNOTATED_CDS"/>
    <property type="molecule type" value="Genomic_DNA"/>
</dbReference>
<reference evidence="3" key="3">
    <citation type="submission" date="2025-09" db="UniProtKB">
        <authorList>
            <consortium name="Ensembl"/>
        </authorList>
    </citation>
    <scope>IDENTIFICATION</scope>
</reference>
<dbReference type="RefSeq" id="XP_007552400.1">
    <property type="nucleotide sequence ID" value="XM_007552338.2"/>
</dbReference>
<feature type="compositionally biased region" description="Gly residues" evidence="1">
    <location>
        <begin position="67"/>
        <end position="76"/>
    </location>
</feature>
<feature type="region of interest" description="Disordered" evidence="1">
    <location>
        <begin position="330"/>
        <end position="368"/>
    </location>
</feature>
<feature type="region of interest" description="Disordered" evidence="1">
    <location>
        <begin position="728"/>
        <end position="747"/>
    </location>
</feature>
<dbReference type="InterPro" id="IPR052438">
    <property type="entry name" value="Chromatin_remod/trans_coact"/>
</dbReference>
<feature type="region of interest" description="Disordered" evidence="1">
    <location>
        <begin position="536"/>
        <end position="555"/>
    </location>
</feature>
<organism evidence="3 4">
    <name type="scientific">Poecilia formosa</name>
    <name type="common">Amazon molly</name>
    <name type="synonym">Limia formosa</name>
    <dbReference type="NCBI Taxonomy" id="48698"/>
    <lineage>
        <taxon>Eukaryota</taxon>
        <taxon>Metazoa</taxon>
        <taxon>Chordata</taxon>
        <taxon>Craniata</taxon>
        <taxon>Vertebrata</taxon>
        <taxon>Euteleostomi</taxon>
        <taxon>Actinopterygii</taxon>
        <taxon>Neopterygii</taxon>
        <taxon>Teleostei</taxon>
        <taxon>Neoteleostei</taxon>
        <taxon>Acanthomorphata</taxon>
        <taxon>Ovalentaria</taxon>
        <taxon>Atherinomorphae</taxon>
        <taxon>Cyprinodontiformes</taxon>
        <taxon>Poeciliidae</taxon>
        <taxon>Poeciliinae</taxon>
        <taxon>Poecilia</taxon>
    </lineage>
</organism>
<evidence type="ECO:0000313" key="4">
    <source>
        <dbReference type="Proteomes" id="UP000028760"/>
    </source>
</evidence>
<reference evidence="3" key="2">
    <citation type="submission" date="2025-08" db="UniProtKB">
        <authorList>
            <consortium name="Ensembl"/>
        </authorList>
    </citation>
    <scope>IDENTIFICATION</scope>
</reference>
<dbReference type="PANTHER" id="PTHR15572">
    <property type="entry name" value="GLIOMA TUMOR SUPPRESSOR CANDIDATE REGION GENE 1"/>
    <property type="match status" value="1"/>
</dbReference>
<dbReference type="InterPro" id="IPR015671">
    <property type="entry name" value="GSCR1_dom"/>
</dbReference>
<feature type="compositionally biased region" description="Basic and acidic residues" evidence="1">
    <location>
        <begin position="1598"/>
        <end position="1613"/>
    </location>
</feature>
<dbReference type="PANTHER" id="PTHR15572:SF1">
    <property type="entry name" value="BRD4-INTERACTING CHROMATIN-REMODELING COMPLEX-ASSOCIATED PROTEIN"/>
    <property type="match status" value="1"/>
</dbReference>
<feature type="region of interest" description="Disordered" evidence="1">
    <location>
        <begin position="840"/>
        <end position="906"/>
    </location>
</feature>
<feature type="domain" description="GLTSCR protein conserved" evidence="2">
    <location>
        <begin position="1132"/>
        <end position="1232"/>
    </location>
</feature>
<feature type="compositionally biased region" description="Polar residues" evidence="1">
    <location>
        <begin position="1712"/>
        <end position="1723"/>
    </location>
</feature>
<proteinExistence type="predicted"/>
<dbReference type="KEGG" id="pfor:103138224"/>
<dbReference type="GO" id="GO:0016514">
    <property type="term" value="C:SWI/SNF complex"/>
    <property type="evidence" value="ECO:0007669"/>
    <property type="project" value="TreeGrafter"/>
</dbReference>
<sequence>MDDEDGRCLLDVICDPEALNDFLHGSETHGHVSEVQPAVQLPVSESAGLPRVSVDLDFLEDDDILGGSPGGDGDSNGIGTNHEPCDILQQSLAEANITEQSLQEAGSELDLVSFGIPGLTQVVQTLPDAGSAAAVGVGIGVGGAATIFPGSAQSAAGNPGNATADMLGSVLAQQGLQLQPQVMNKTISVQPFMQPVGLGNVTLQPISSLQALSNGSQSGPLGIGQIQVVGQPTVMTINQSGQQILAKAMGGYQEVSTAGSQAGLGLIQGNKAAVGAPAINGPAVSVSSTSSMSAATMSAPAGLVGFGGGVAPPTQTQAQIMQNVIIQRTPTPIQPKPPQGGAIQPKVFKPQQQQPPPPQAAPQAQQNDAHKALGLQQLPVSAAQNVTFLAGKPGSNVVLSTQAATQGPQFQQALFKQQAAPPSGKPLSVHLLNQQGSIVIPSQTVLQSQNHQFLLPQLQAGGQILTQHPGGHIITSQGPGGQLIANQILTANQNINLSQVLTSQGHPGAAHILSGPIQLQPGQMGTPTLFQMPVASLAQSQSQTQTPAASGHTQTVIQGLQNPLAMVGQVEGLSPAISLQTTLQAQPGAVPSAAGGQTAEAAVTVLGGSADPAPQLLSQSSILAVQPASSAAAASSSPSMSVSTSSSVTAVGLVSPQAQSSPGRLLFTNQGSSMILSQESLQMFLQQEQRHQTENESTQSVGVPASVIVSSNSITTAAPAVHDSQLTDSWLGQSHSPSPGPSHMTAVVKVPSGGAQQALKIQGISSSPALTSHATTPPVAESPQPSQSPLTLSQQIQSPHHQQPPQSRPSSQPQPQTPSRSCTPSSHTQLFIVHNQIAESPKPAASAQAQLQQTPPQQVHIQVQHQPQPRPASQPTPYQQEMPPMSQSPKPLPAAAAAAPPAQHQFAAPPVSAPAVVKAQVPLQGLTAGQQHHLQLVGAQIQTLSSITQPSPQHKQLLEKLQQVKQNIMLQAKAQPQATSQFNLQQDVPVDKVVMTSSASADAPAQLPTMLQPTSVLVKTTATGSSDLQVFSGAQGQAAAAMVNQTVTPASLTQPTQVQPKPGVISSVGGMTLGKAAMKIQVLGPALTQMPVPQLQPPLQTQLTSQTPPVKMPLSTEPSKEARMLEQLRKHQGSVLHPNYSAPFLSFDDTLNRLLPYHLYQGTANSSQDYQRVDDEFERVSCQLLKRTQAMLDKYRYLLFTESKQRLGPSAEMVMIDRMFIQEEKVALNQDRILAKERPEEFAATVRMLESGVPSQPKPAPPDLPSASPAASTAAPALIPSPAPLLKVAPTPPPAPAAPASPTPPPAPTPPSCSPFPPTKLVIKHAGGGASVSWSSSCPPAVPPAKPVAPAASSSSSLNSQSVADDDDALPQRTSKPPIKTYEARSRIGLKLKIKQDQTGFSKVVHNTALDPVHAPQPRSTPEPPPEPAKTQHLATPPNTVIRTQSPTASVTPAQSNLRNAPPSSSTTTTQMNGSLDHHPVKHNLASSQTTCRLPLRKTYRENISPRVRPGVPGGLDESFSYPITTPSPPRHEASTPPSERTVIASVRVEKRDREADPSLEGGRLGNTMDKMNEVFNRSVKTPTHHHLSLLLDREAAKEREDEHMDQDADKFKRFSGKNKHRTGGTFRMDQHAPGPPSPESSFARDSLLPAKRCKSDSPDMDNASFSSGSPPDDSLNEHLQCAIDSILNLQQEPAVRGHHVRAGTGGRTHQHQSQRLGDSAVSTHRAPPPTAPSAPSSSSLGPQVGGRGHNGSLVPQTQSR</sequence>
<feature type="compositionally biased region" description="Low complexity" evidence="1">
    <location>
        <begin position="782"/>
        <end position="826"/>
    </location>
</feature>
<name>A0A087Y1D3_POEFO</name>
<dbReference type="GeneTree" id="ENSGT00940000159112"/>
<evidence type="ECO:0000256" key="1">
    <source>
        <dbReference type="SAM" id="MobiDB-lite"/>
    </source>
</evidence>
<evidence type="ECO:0000259" key="2">
    <source>
        <dbReference type="Pfam" id="PF15249"/>
    </source>
</evidence>
<feature type="compositionally biased region" description="Pro residues" evidence="1">
    <location>
        <begin position="1290"/>
        <end position="1318"/>
    </location>
</feature>
<dbReference type="eggNOG" id="ENOG502QU2K">
    <property type="taxonomic scope" value="Eukaryota"/>
</dbReference>
<dbReference type="Proteomes" id="UP000028760">
    <property type="component" value="Unassembled WGS sequence"/>
</dbReference>
<dbReference type="CTD" id="29998"/>
<evidence type="ECO:0000313" key="3">
    <source>
        <dbReference type="Ensembl" id="ENSPFOP00000011836.2"/>
    </source>
</evidence>
<feature type="compositionally biased region" description="Low complexity" evidence="1">
    <location>
        <begin position="1265"/>
        <end position="1286"/>
    </location>
</feature>
<dbReference type="STRING" id="48698.ENSPFOP00000011836"/>
<feature type="region of interest" description="Disordered" evidence="1">
    <location>
        <begin position="1693"/>
        <end position="1761"/>
    </location>
</feature>
<feature type="region of interest" description="Disordered" evidence="1">
    <location>
        <begin position="1598"/>
        <end position="1677"/>
    </location>
</feature>
<feature type="compositionally biased region" description="Polar residues" evidence="1">
    <location>
        <begin position="1433"/>
        <end position="1474"/>
    </location>
</feature>
<dbReference type="Ensembl" id="ENSPFOT00000011853.2">
    <property type="protein sequence ID" value="ENSPFOP00000011836.2"/>
    <property type="gene ID" value="ENSPFOG00000011821.2"/>
</dbReference>
<feature type="compositionally biased region" description="Low complexity" evidence="1">
    <location>
        <begin position="841"/>
        <end position="867"/>
    </location>
</feature>
<feature type="region of interest" description="Disordered" evidence="1">
    <location>
        <begin position="1409"/>
        <end position="1540"/>
    </location>
</feature>